<evidence type="ECO:0000313" key="4">
    <source>
        <dbReference type="Proteomes" id="UP000481947"/>
    </source>
</evidence>
<protein>
    <submittedName>
        <fullName evidence="3">Phenol hydroxylase</fullName>
    </submittedName>
</protein>
<dbReference type="CDD" id="cd01058">
    <property type="entry name" value="AAMH_B"/>
    <property type="match status" value="1"/>
</dbReference>
<dbReference type="EMBL" id="VYSB01000001">
    <property type="protein sequence ID" value="MYZ50900.1"/>
    <property type="molecule type" value="Genomic_DNA"/>
</dbReference>
<proteinExistence type="predicted"/>
<sequence>MSVDLHTREIKPLRNTFSQTANYVGNDKPASRYQEATLDTQPTDNFHYRPTWDPEHEIFDKSRSAIKLADWNVLRDPRQYYYATWTMARARQQDAIESSYDFVQSRGLVAKMSEALRNKACEVLMPLRHVAWGGNMNNSSIGAYGYGTPFTAPAMFHAMDHLGAAQFITRIGLALDEPAILDAGKNDWLNAACWQPLRHYVEDTLVVQDPFELFIAQNLALDGQLYPLIYGNFVDDHIALQGGTAVSMLAAFMPEWHTESARWIDAVVKVAAAESDENRQLISGWVKAWADRAQTALTPVSELAMGSVGVVALQEARDALDLRCKKAGLAA</sequence>
<dbReference type="RefSeq" id="WP_161124064.1">
    <property type="nucleotide sequence ID" value="NZ_VYSB01000001.1"/>
</dbReference>
<evidence type="ECO:0000256" key="2">
    <source>
        <dbReference type="ARBA" id="ARBA00023033"/>
    </source>
</evidence>
<dbReference type="AlphaFoldDB" id="A0A7C9N137"/>
<keyword evidence="1" id="KW-0560">Oxidoreductase</keyword>
<dbReference type="PIRSF" id="PIRSF000040">
    <property type="entry name" value="MMOH_comp"/>
    <property type="match status" value="1"/>
</dbReference>
<name>A0A7C9N137_9BURK</name>
<dbReference type="Proteomes" id="UP000481947">
    <property type="component" value="Unassembled WGS sequence"/>
</dbReference>
<dbReference type="SUPFAM" id="SSF47240">
    <property type="entry name" value="Ferritin-like"/>
    <property type="match status" value="1"/>
</dbReference>
<dbReference type="InterPro" id="IPR003430">
    <property type="entry name" value="Phenol_Hydrox"/>
</dbReference>
<dbReference type="GO" id="GO:0016709">
    <property type="term" value="F:oxidoreductase activity, acting on paired donors, with incorporation or reduction of molecular oxygen, NAD(P)H as one donor, and incorporation of one atom of oxygen"/>
    <property type="evidence" value="ECO:0007669"/>
    <property type="project" value="InterPro"/>
</dbReference>
<dbReference type="InterPro" id="IPR009078">
    <property type="entry name" value="Ferritin-like_SF"/>
</dbReference>
<evidence type="ECO:0000256" key="1">
    <source>
        <dbReference type="ARBA" id="ARBA00023002"/>
    </source>
</evidence>
<comment type="caution">
    <text evidence="3">The sequence shown here is derived from an EMBL/GenBank/DDBJ whole genome shotgun (WGS) entry which is preliminary data.</text>
</comment>
<dbReference type="InterPro" id="IPR012348">
    <property type="entry name" value="RNR-like"/>
</dbReference>
<gene>
    <name evidence="3" type="ORF">F5985_01790</name>
</gene>
<reference evidence="3 4" key="1">
    <citation type="submission" date="2019-09" db="EMBL/GenBank/DDBJ databases">
        <title>Identification of Malikia spinosa a prominent benzene-, toluene-, and ethylbenzene-degrading bacterium: enrichment, isolation and whole genome sequencing.</title>
        <authorList>
            <person name="Tancsics A."/>
            <person name="Revesz F."/>
            <person name="Kriszt B."/>
        </authorList>
    </citation>
    <scope>NUCLEOTIDE SEQUENCE [LARGE SCALE GENOMIC DNA]</scope>
    <source>
        <strain evidence="3 4">AB6</strain>
    </source>
</reference>
<dbReference type="Gene3D" id="1.10.620.20">
    <property type="entry name" value="Ribonucleotide Reductase, subunit A"/>
    <property type="match status" value="1"/>
</dbReference>
<accession>A0A7C9N137</accession>
<dbReference type="Pfam" id="PF02332">
    <property type="entry name" value="Phenol_Hydrox"/>
    <property type="match status" value="1"/>
</dbReference>
<organism evidence="3 4">
    <name type="scientific">Malikia spinosa</name>
    <dbReference type="NCBI Taxonomy" id="86180"/>
    <lineage>
        <taxon>Bacteria</taxon>
        <taxon>Pseudomonadati</taxon>
        <taxon>Pseudomonadota</taxon>
        <taxon>Betaproteobacteria</taxon>
        <taxon>Burkholderiales</taxon>
        <taxon>Comamonadaceae</taxon>
        <taxon>Malikia</taxon>
    </lineage>
</organism>
<dbReference type="InterPro" id="IPR012078">
    <property type="entry name" value="MP_mOase_hydro"/>
</dbReference>
<keyword evidence="2" id="KW-0503">Monooxygenase</keyword>
<evidence type="ECO:0000313" key="3">
    <source>
        <dbReference type="EMBL" id="MYZ50900.1"/>
    </source>
</evidence>